<dbReference type="OrthoDB" id="9800955at2"/>
<dbReference type="EMBL" id="DF968183">
    <property type="protein sequence ID" value="GAP45109.1"/>
    <property type="molecule type" value="Genomic_DNA"/>
</dbReference>
<dbReference type="Pfam" id="PF18962">
    <property type="entry name" value="Por_Secre_tail"/>
    <property type="match status" value="1"/>
</dbReference>
<dbReference type="GO" id="GO:0008422">
    <property type="term" value="F:beta-glucosidase activity"/>
    <property type="evidence" value="ECO:0007669"/>
    <property type="project" value="TreeGrafter"/>
</dbReference>
<name>A0A0S7BVX8_9BACT</name>
<dbReference type="Proteomes" id="UP000053091">
    <property type="component" value="Unassembled WGS sequence"/>
</dbReference>
<feature type="domain" description="CBM6" evidence="5">
    <location>
        <begin position="427"/>
        <end position="570"/>
    </location>
</feature>
<dbReference type="InterPro" id="IPR005084">
    <property type="entry name" value="CBM6"/>
</dbReference>
<dbReference type="InterPro" id="IPR017853">
    <property type="entry name" value="GH"/>
</dbReference>
<dbReference type="Pfam" id="PF00150">
    <property type="entry name" value="Cellulase"/>
    <property type="match status" value="1"/>
</dbReference>
<sequence>MIRFLFLFVFSLVSSGITAQGFLHTSGKYIYNGAGEEVILRGIGTGNWLLMEGYMMKSAEVAGTHTGFRNKLTQTIGAELTEEFYETWLDNHFTRADVDSMKAWGFNSVRVAMHYKWFTLPIEDEPVAGQDTWFEEGFVRIDSLLDWCGDNQMYLILDLHGAPGGQGKDANISDYDPAKPSLWESAENRRKTVALWARLAERYAQEPWIGGYDLINEPNWELPGGTLLRQLYGEITNAIRAVDQNHMIIIEGNWFANDYTGLTPPWDNNMVYSFHKYWTYNTQNDISWIINLRNTWNVPTWLGESGENSNSWFTGLIALCEQNRIGWSWWPVKKAGINNVLQVPESQNYNNLISYWRFGTPVLTAEQAFEAVMEWADNHRIENCMVKRDVIDAMIRQPYTNETLPFRVYKPGEPVHAVNYDLGRSSFAYKDADSANYHLNTGSYTNWNQGWVYRNDGVDIDECSDLFAGGNGFNIRWTETGEWLQYTLDADSAAAYRLTIRSASNSAQTGIIRFTINGTDLISPLTLPNTGSINTWTSNVVNDVIIPEGTHKIRLYFERGGSNINLFIFDNPVPVSAVPFKYIYAETTESGQEIIITLNKEITEMSAVPDDFTLKISDQQTGISSVTVVPGQPARLVLVPETPVEYGQQVKISYTGSGIMNGIQPLEHFSDMNVKNNLPRRYLLPARIEAEDFYFNNGFQLENCTDAGGGYNVGFANNGDYLDYLIKVPEAGEYQMLFRIASQYSNGIISIRASSGGSFQTYGSMNVSATGGWQNWENQNVSVNLPAGNLRLRLYSFAGEYNINWFNIAKPAGTGEIDMKNRLIVYPNPGNGIFKIDLADFAMNEVLLQVTDMAGQEVYHSALEGGLQRMDLDLSHLPSGMYIIRMLSTTKTGTARVVLMNDRI</sequence>
<dbReference type="InterPro" id="IPR050386">
    <property type="entry name" value="Glycosyl_hydrolase_5"/>
</dbReference>
<dbReference type="NCBIfam" id="TIGR04183">
    <property type="entry name" value="Por_Secre_tail"/>
    <property type="match status" value="1"/>
</dbReference>
<dbReference type="GO" id="GO:0005576">
    <property type="term" value="C:extracellular region"/>
    <property type="evidence" value="ECO:0007669"/>
    <property type="project" value="TreeGrafter"/>
</dbReference>
<dbReference type="Pfam" id="PF03422">
    <property type="entry name" value="CBM_6"/>
    <property type="match status" value="2"/>
</dbReference>
<dbReference type="InterPro" id="IPR026444">
    <property type="entry name" value="Secre_tail"/>
</dbReference>
<evidence type="ECO:0000313" key="7">
    <source>
        <dbReference type="Proteomes" id="UP000053091"/>
    </source>
</evidence>
<evidence type="ECO:0000313" key="6">
    <source>
        <dbReference type="EMBL" id="GAP45109.1"/>
    </source>
</evidence>
<dbReference type="Gene3D" id="2.60.120.260">
    <property type="entry name" value="Galactose-binding domain-like"/>
    <property type="match status" value="2"/>
</dbReference>
<keyword evidence="7" id="KW-1185">Reference proteome</keyword>
<accession>A0A0S7BVX8</accession>
<dbReference type="GO" id="GO:0009986">
    <property type="term" value="C:cell surface"/>
    <property type="evidence" value="ECO:0007669"/>
    <property type="project" value="TreeGrafter"/>
</dbReference>
<dbReference type="InterPro" id="IPR008979">
    <property type="entry name" value="Galactose-bd-like_sf"/>
</dbReference>
<dbReference type="InterPro" id="IPR001547">
    <property type="entry name" value="Glyco_hydro_5"/>
</dbReference>
<dbReference type="PANTHER" id="PTHR31297:SF13">
    <property type="entry name" value="PUTATIVE-RELATED"/>
    <property type="match status" value="1"/>
</dbReference>
<dbReference type="SMART" id="SM00606">
    <property type="entry name" value="CBD_IV"/>
    <property type="match status" value="2"/>
</dbReference>
<evidence type="ECO:0000256" key="1">
    <source>
        <dbReference type="ARBA" id="ARBA00022729"/>
    </source>
</evidence>
<feature type="chain" id="PRO_5006633259" evidence="4">
    <location>
        <begin position="20"/>
        <end position="904"/>
    </location>
</feature>
<dbReference type="SUPFAM" id="SSF49785">
    <property type="entry name" value="Galactose-binding domain-like"/>
    <property type="match status" value="2"/>
</dbReference>
<gene>
    <name evidence="6" type="ORF">TBC1_12929</name>
</gene>
<dbReference type="InterPro" id="IPR006584">
    <property type="entry name" value="Cellulose-bd_IV"/>
</dbReference>
<dbReference type="STRING" id="1678841.TBC1_12929"/>
<keyword evidence="1 4" id="KW-0732">Signal</keyword>
<dbReference type="AlphaFoldDB" id="A0A0S7BVX8"/>
<feature type="signal peptide" evidence="4">
    <location>
        <begin position="1"/>
        <end position="19"/>
    </location>
</feature>
<dbReference type="RefSeq" id="WP_062045219.1">
    <property type="nucleotide sequence ID" value="NZ_DF968183.1"/>
</dbReference>
<proteinExistence type="predicted"/>
<evidence type="ECO:0000256" key="3">
    <source>
        <dbReference type="ARBA" id="ARBA00023295"/>
    </source>
</evidence>
<keyword evidence="3" id="KW-0326">Glycosidase</keyword>
<evidence type="ECO:0000259" key="5">
    <source>
        <dbReference type="PROSITE" id="PS51175"/>
    </source>
</evidence>
<reference evidence="6" key="1">
    <citation type="journal article" date="2015" name="Genome Announc.">
        <title>Draft Genome Sequence of Bacteroidales Strain TBC1, a Novel Isolate from a Methanogenic Wastewater Treatment System.</title>
        <authorList>
            <person name="Tourlousse D.M."/>
            <person name="Matsuura N."/>
            <person name="Sun L."/>
            <person name="Toyonaga M."/>
            <person name="Kuroda K."/>
            <person name="Ohashi A."/>
            <person name="Cruz R."/>
            <person name="Yamaguchi T."/>
            <person name="Sekiguchi Y."/>
        </authorList>
    </citation>
    <scope>NUCLEOTIDE SEQUENCE [LARGE SCALE GENOMIC DNA]</scope>
    <source>
        <strain evidence="6">TBC1</strain>
    </source>
</reference>
<feature type="domain" description="CBM6" evidence="5">
    <location>
        <begin position="686"/>
        <end position="809"/>
    </location>
</feature>
<dbReference type="CDD" id="cd04080">
    <property type="entry name" value="CBM6_cellulase-like"/>
    <property type="match status" value="2"/>
</dbReference>
<dbReference type="GO" id="GO:0009251">
    <property type="term" value="P:glucan catabolic process"/>
    <property type="evidence" value="ECO:0007669"/>
    <property type="project" value="TreeGrafter"/>
</dbReference>
<organism evidence="6">
    <name type="scientific">Lentimicrobium saccharophilum</name>
    <dbReference type="NCBI Taxonomy" id="1678841"/>
    <lineage>
        <taxon>Bacteria</taxon>
        <taxon>Pseudomonadati</taxon>
        <taxon>Bacteroidota</taxon>
        <taxon>Bacteroidia</taxon>
        <taxon>Bacteroidales</taxon>
        <taxon>Lentimicrobiaceae</taxon>
        <taxon>Lentimicrobium</taxon>
    </lineage>
</organism>
<dbReference type="GO" id="GO:0030246">
    <property type="term" value="F:carbohydrate binding"/>
    <property type="evidence" value="ECO:0007669"/>
    <property type="project" value="InterPro"/>
</dbReference>
<dbReference type="PANTHER" id="PTHR31297">
    <property type="entry name" value="GLUCAN ENDO-1,6-BETA-GLUCOSIDASE B"/>
    <property type="match status" value="1"/>
</dbReference>
<protein>
    <submittedName>
        <fullName evidence="6">Protein containing Por secretion system C-terminal sorting domain</fullName>
    </submittedName>
</protein>
<dbReference type="Gene3D" id="3.20.20.80">
    <property type="entry name" value="Glycosidases"/>
    <property type="match status" value="1"/>
</dbReference>
<keyword evidence="2" id="KW-0378">Hydrolase</keyword>
<evidence type="ECO:0000256" key="4">
    <source>
        <dbReference type="SAM" id="SignalP"/>
    </source>
</evidence>
<evidence type="ECO:0000256" key="2">
    <source>
        <dbReference type="ARBA" id="ARBA00022801"/>
    </source>
</evidence>
<dbReference type="SUPFAM" id="SSF51445">
    <property type="entry name" value="(Trans)glycosidases"/>
    <property type="match status" value="1"/>
</dbReference>
<dbReference type="PROSITE" id="PS51175">
    <property type="entry name" value="CBM6"/>
    <property type="match status" value="2"/>
</dbReference>
<dbReference type="PATRIC" id="fig|1678841.3.peg.3697"/>